<sequence>MVAEDAPPAVETEESPAPAEGAPAADDPPPSPPVEAEETPAPNPDDDAPAPSGDSRVDGGVVARGPRTESHHDAGAGAEDLVDCTFVVLPERFEHSATIPATEPFASVKSMLASALPIPLDAVMTLRQPDGGEPLPDDACLADYGVGAADEVDLELVVAYRTEREMRAEAEENARREAEDFARLEEQAAAAAAAEAAQLAEESRLANTDAPSSLPETLRVTVRGARRGEPSRVVTVRIDASGCVKPRYLGGFRDRRDGTVYHHASNQTIPTKPRVWKTKFTTETQTAQGRSRLAQTTAQASTQMARKDLVMDESRDVEVWTGKYMTYDEVMVIKARHTLTLQKYFRGMRARRLANELRAIRDDAVRRAEEEEAARAAAEERRRRFEIERRIRPKTSEDFELLYDELEQWRVRETAKVEAEFPPETDARRLAMSQLLAKETELIRTIGRLRIAANNANRERRVERALEDMSQTKRWERKDGSLVEVDTPFTVRARELARLYDALRLETRRDVSTDERLDVLVHVKWTVKEFDCGLTREIVELADREADLLNRGRDPAAMTGLRRRIANLFLQFVETPEFNPESARRTTD</sequence>
<feature type="region of interest" description="Disordered" evidence="2">
    <location>
        <begin position="1"/>
        <end position="76"/>
    </location>
</feature>
<dbReference type="eggNOG" id="ENOG502QRQT">
    <property type="taxonomic scope" value="Eukaryota"/>
</dbReference>
<dbReference type="PANTHER" id="PTHR21074:SF0">
    <property type="entry name" value="IQ AND UBIQUITIN-LIKE DOMAIN-CONTAINING PROTEIN"/>
    <property type="match status" value="1"/>
</dbReference>
<dbReference type="PROSITE" id="PS50096">
    <property type="entry name" value="IQ"/>
    <property type="match status" value="1"/>
</dbReference>
<feature type="coiled-coil region" evidence="1">
    <location>
        <begin position="160"/>
        <end position="202"/>
    </location>
</feature>
<dbReference type="RefSeq" id="XP_002500801.1">
    <property type="nucleotide sequence ID" value="XM_002500755.1"/>
</dbReference>
<dbReference type="EMBL" id="CP001324">
    <property type="protein sequence ID" value="ACO62059.1"/>
    <property type="molecule type" value="Genomic_DNA"/>
</dbReference>
<keyword evidence="5" id="KW-1185">Reference proteome</keyword>
<feature type="coiled-coil region" evidence="1">
    <location>
        <begin position="354"/>
        <end position="388"/>
    </location>
</feature>
<dbReference type="KEGG" id="mis:MICPUN_56631"/>
<dbReference type="InParanoid" id="C1E0T6"/>
<dbReference type="InterPro" id="IPR057887">
    <property type="entry name" value="IQUB_helical"/>
</dbReference>
<reference evidence="4 5" key="1">
    <citation type="journal article" date="2009" name="Science">
        <title>Green evolution and dynamic adaptations revealed by genomes of the marine picoeukaryotes Micromonas.</title>
        <authorList>
            <person name="Worden A.Z."/>
            <person name="Lee J.H."/>
            <person name="Mock T."/>
            <person name="Rouze P."/>
            <person name="Simmons M.P."/>
            <person name="Aerts A.L."/>
            <person name="Allen A.E."/>
            <person name="Cuvelier M.L."/>
            <person name="Derelle E."/>
            <person name="Everett M.V."/>
            <person name="Foulon E."/>
            <person name="Grimwood J."/>
            <person name="Gundlach H."/>
            <person name="Henrissat B."/>
            <person name="Napoli C."/>
            <person name="McDonald S.M."/>
            <person name="Parker M.S."/>
            <person name="Rombauts S."/>
            <person name="Salamov A."/>
            <person name="Von Dassow P."/>
            <person name="Badger J.H."/>
            <person name="Coutinho P.M."/>
            <person name="Demir E."/>
            <person name="Dubchak I."/>
            <person name="Gentemann C."/>
            <person name="Eikrem W."/>
            <person name="Gready J.E."/>
            <person name="John U."/>
            <person name="Lanier W."/>
            <person name="Lindquist E.A."/>
            <person name="Lucas S."/>
            <person name="Mayer K.F."/>
            <person name="Moreau H."/>
            <person name="Not F."/>
            <person name="Otillar R."/>
            <person name="Panaud O."/>
            <person name="Pangilinan J."/>
            <person name="Paulsen I."/>
            <person name="Piegu B."/>
            <person name="Poliakov A."/>
            <person name="Robbens S."/>
            <person name="Schmutz J."/>
            <person name="Toulza E."/>
            <person name="Wyss T."/>
            <person name="Zelensky A."/>
            <person name="Zhou K."/>
            <person name="Armbrust E.V."/>
            <person name="Bhattacharya D."/>
            <person name="Goodenough U.W."/>
            <person name="Van de Peer Y."/>
            <person name="Grigoriev I.V."/>
        </authorList>
    </citation>
    <scope>NUCLEOTIDE SEQUENCE [LARGE SCALE GENOMIC DNA]</scope>
    <source>
        <strain evidence="5">RCC299 / NOUM17</strain>
    </source>
</reference>
<accession>C1E0T6</accession>
<feature type="compositionally biased region" description="Low complexity" evidence="2">
    <location>
        <begin position="15"/>
        <end position="25"/>
    </location>
</feature>
<evidence type="ECO:0000259" key="3">
    <source>
        <dbReference type="Pfam" id="PF25805"/>
    </source>
</evidence>
<dbReference type="InterPro" id="IPR037695">
    <property type="entry name" value="IQUB"/>
</dbReference>
<dbReference type="PANTHER" id="PTHR21074">
    <property type="entry name" value="IQ AND UBIQUITIN-LIKE DOMAIN-CONTAINING PROTEIN"/>
    <property type="match status" value="1"/>
</dbReference>
<protein>
    <recommendedName>
        <fullName evidence="3">IQ motif and ubiquitin-like domain-containing protein</fullName>
    </recommendedName>
</protein>
<evidence type="ECO:0000256" key="2">
    <source>
        <dbReference type="SAM" id="MobiDB-lite"/>
    </source>
</evidence>
<evidence type="ECO:0000313" key="5">
    <source>
        <dbReference type="Proteomes" id="UP000002009"/>
    </source>
</evidence>
<evidence type="ECO:0000313" key="4">
    <source>
        <dbReference type="EMBL" id="ACO62059.1"/>
    </source>
</evidence>
<gene>
    <name evidence="4" type="ORF">MICPUN_56631</name>
</gene>
<dbReference type="OMA" id="IMQAHIR"/>
<proteinExistence type="predicted"/>
<dbReference type="Proteomes" id="UP000002009">
    <property type="component" value="Chromosome 3"/>
</dbReference>
<name>C1E0T6_MICCC</name>
<organism evidence="4 5">
    <name type="scientific">Micromonas commoda (strain RCC299 / NOUM17 / CCMP2709)</name>
    <name type="common">Picoplanktonic green alga</name>
    <dbReference type="NCBI Taxonomy" id="296587"/>
    <lineage>
        <taxon>Eukaryota</taxon>
        <taxon>Viridiplantae</taxon>
        <taxon>Chlorophyta</taxon>
        <taxon>Mamiellophyceae</taxon>
        <taxon>Mamiellales</taxon>
        <taxon>Mamiellaceae</taxon>
        <taxon>Micromonas</taxon>
    </lineage>
</organism>
<evidence type="ECO:0000256" key="1">
    <source>
        <dbReference type="SAM" id="Coils"/>
    </source>
</evidence>
<dbReference type="OrthoDB" id="10265862at2759"/>
<dbReference type="STRING" id="296587.C1E0T6"/>
<dbReference type="GeneID" id="8241546"/>
<dbReference type="AlphaFoldDB" id="C1E0T6"/>
<keyword evidence="1" id="KW-0175">Coiled coil</keyword>
<feature type="domain" description="IQ motif and ubiquitin-like" evidence="3">
    <location>
        <begin position="456"/>
        <end position="585"/>
    </location>
</feature>
<dbReference type="Pfam" id="PF25805">
    <property type="entry name" value="IQUB"/>
    <property type="match status" value="1"/>
</dbReference>